<feature type="signal peptide" evidence="1">
    <location>
        <begin position="1"/>
        <end position="20"/>
    </location>
</feature>
<dbReference type="Proteomes" id="UP001303373">
    <property type="component" value="Chromosome 8"/>
</dbReference>
<comment type="similarity">
    <text evidence="1">Belongs to the AB hydrolase superfamily. Lipase family.</text>
</comment>
<proteinExistence type="inferred from homology"/>
<feature type="chain" id="PRO_5042674835" evidence="1">
    <location>
        <begin position="21"/>
        <end position="444"/>
    </location>
</feature>
<keyword evidence="1" id="KW-0732">Signal</keyword>
<evidence type="ECO:0000313" key="2">
    <source>
        <dbReference type="EMBL" id="WPH02493.1"/>
    </source>
</evidence>
<dbReference type="InterPro" id="IPR029058">
    <property type="entry name" value="AB_hydrolase_fold"/>
</dbReference>
<evidence type="ECO:0000313" key="3">
    <source>
        <dbReference type="Proteomes" id="UP001303373"/>
    </source>
</evidence>
<dbReference type="GO" id="GO:0016042">
    <property type="term" value="P:lipid catabolic process"/>
    <property type="evidence" value="ECO:0007669"/>
    <property type="project" value="UniProtKB-UniRule"/>
</dbReference>
<organism evidence="2 3">
    <name type="scientific">Acrodontium crateriforme</name>
    <dbReference type="NCBI Taxonomy" id="150365"/>
    <lineage>
        <taxon>Eukaryota</taxon>
        <taxon>Fungi</taxon>
        <taxon>Dikarya</taxon>
        <taxon>Ascomycota</taxon>
        <taxon>Pezizomycotina</taxon>
        <taxon>Dothideomycetes</taxon>
        <taxon>Dothideomycetidae</taxon>
        <taxon>Mycosphaerellales</taxon>
        <taxon>Teratosphaeriaceae</taxon>
        <taxon>Acrodontium</taxon>
    </lineage>
</organism>
<dbReference type="AlphaFoldDB" id="A0AAQ3M7E4"/>
<dbReference type="PANTHER" id="PTHR34853">
    <property type="match status" value="1"/>
</dbReference>
<name>A0AAQ3M7E4_9PEZI</name>
<keyword evidence="3" id="KW-1185">Reference proteome</keyword>
<dbReference type="PIRSF" id="PIRSF029171">
    <property type="entry name" value="Esterase_LipA"/>
    <property type="match status" value="1"/>
</dbReference>
<dbReference type="Gene3D" id="3.40.50.1820">
    <property type="entry name" value="alpha/beta hydrolase"/>
    <property type="match status" value="1"/>
</dbReference>
<dbReference type="SUPFAM" id="SSF53474">
    <property type="entry name" value="alpha/beta-Hydrolases"/>
    <property type="match status" value="1"/>
</dbReference>
<dbReference type="EMBL" id="CP138587">
    <property type="protein sequence ID" value="WPH02493.1"/>
    <property type="molecule type" value="Genomic_DNA"/>
</dbReference>
<dbReference type="InterPro" id="IPR005152">
    <property type="entry name" value="Lipase_secreted"/>
</dbReference>
<gene>
    <name evidence="2" type="ORF">R9X50_00535800</name>
</gene>
<dbReference type="GO" id="GO:0004806">
    <property type="term" value="F:triacylglycerol lipase activity"/>
    <property type="evidence" value="ECO:0007669"/>
    <property type="project" value="UniProtKB-UniRule"/>
</dbReference>
<dbReference type="PANTHER" id="PTHR34853:SF1">
    <property type="entry name" value="LIPASE 5"/>
    <property type="match status" value="1"/>
</dbReference>
<dbReference type="Gene3D" id="1.10.260.130">
    <property type="match status" value="1"/>
</dbReference>
<reference evidence="2 3" key="1">
    <citation type="submission" date="2023-11" db="EMBL/GenBank/DDBJ databases">
        <title>An acidophilic fungus is an integral part of prey digestion in a carnivorous sundew plant.</title>
        <authorList>
            <person name="Tsai I.J."/>
        </authorList>
    </citation>
    <scope>NUCLEOTIDE SEQUENCE [LARGE SCALE GENOMIC DNA]</scope>
    <source>
        <strain evidence="2">169a</strain>
    </source>
</reference>
<protein>
    <submittedName>
        <fullName evidence="2">Lipase a</fullName>
    </submittedName>
</protein>
<evidence type="ECO:0000256" key="1">
    <source>
        <dbReference type="PIRNR" id="PIRNR029171"/>
    </source>
</evidence>
<accession>A0AAQ3M7E4</accession>
<sequence length="444" mass="47256">MWTGLIAFALVAARSLEAFAASTPNPKTLTTSFPDPNDDPFYSIPRNIGSFHPGQVLRNRLVATTVTGRTVKSYQVFYRTTDHQNKAVGTVATIWEPAIPLDPPKIFSYQDAEDALNLDCAPSWAWVNESSVLEVDLQSDGSIIIPWALSQGYYVVSADFEGHKSAWLVGLMEGRGVLDGIRSVINFFSLRHAEAALYGYSGGGHASVWASSLAAKYAPEVKLVGAAFGGTPVDLLSAYKLLNGSPEALLAGGAIFGLASGYPELSATLNSLLTANGKAIAAKLVSENYCINAHQHDFANFDFGTLFKTNFLDNSVVKKVLAEESLLMNVSSLTVPVPKFPRFEWHGTGDVTVPYAPEAQYVQQQCAKGADIRFVTFPELDHSNAYLSGVPGALLFIAEAFGGALTKVPCGTNIAVPAVGSLEAVGLLGVDANIVLSALLAEGF</sequence>
<dbReference type="Pfam" id="PF03583">
    <property type="entry name" value="LIP"/>
    <property type="match status" value="1"/>
</dbReference>